<dbReference type="AlphaFoldDB" id="A0AA36AJC9"/>
<organism evidence="1 2">
    <name type="scientific">Octopus vulgaris</name>
    <name type="common">Common octopus</name>
    <dbReference type="NCBI Taxonomy" id="6645"/>
    <lineage>
        <taxon>Eukaryota</taxon>
        <taxon>Metazoa</taxon>
        <taxon>Spiralia</taxon>
        <taxon>Lophotrochozoa</taxon>
        <taxon>Mollusca</taxon>
        <taxon>Cephalopoda</taxon>
        <taxon>Coleoidea</taxon>
        <taxon>Octopodiformes</taxon>
        <taxon>Octopoda</taxon>
        <taxon>Incirrata</taxon>
        <taxon>Octopodidae</taxon>
        <taxon>Octopus</taxon>
    </lineage>
</organism>
<evidence type="ECO:0000313" key="1">
    <source>
        <dbReference type="EMBL" id="CAI9717183.1"/>
    </source>
</evidence>
<evidence type="ECO:0000313" key="2">
    <source>
        <dbReference type="Proteomes" id="UP001162480"/>
    </source>
</evidence>
<dbReference type="Proteomes" id="UP001162480">
    <property type="component" value="Chromosome 2"/>
</dbReference>
<sequence>MSTSLCDNTDSIQFYKTTGKRKIFVESIRVVVSDGGCGGGGSDDIFQIIVFAVVSYTTAIQPPPRLR</sequence>
<name>A0AA36AJC9_OCTVU</name>
<gene>
    <name evidence="1" type="ORF">OCTVUL_1B004075</name>
</gene>
<dbReference type="EMBL" id="OX597815">
    <property type="protein sequence ID" value="CAI9717183.1"/>
    <property type="molecule type" value="Genomic_DNA"/>
</dbReference>
<protein>
    <submittedName>
        <fullName evidence="1">Uncharacterized protein</fullName>
    </submittedName>
</protein>
<keyword evidence="2" id="KW-1185">Reference proteome</keyword>
<accession>A0AA36AJC9</accession>
<reference evidence="1" key="1">
    <citation type="submission" date="2023-08" db="EMBL/GenBank/DDBJ databases">
        <authorList>
            <person name="Alioto T."/>
            <person name="Alioto T."/>
            <person name="Gomez Garrido J."/>
        </authorList>
    </citation>
    <scope>NUCLEOTIDE SEQUENCE</scope>
</reference>
<proteinExistence type="predicted"/>